<keyword evidence="1" id="KW-0732">Signal</keyword>
<dbReference type="AlphaFoldDB" id="A0A1G6RIB6"/>
<dbReference type="PROSITE" id="PS51257">
    <property type="entry name" value="PROKAR_LIPOPROTEIN"/>
    <property type="match status" value="1"/>
</dbReference>
<dbReference type="PANTHER" id="PTHR12106">
    <property type="entry name" value="SORTILIN RELATED"/>
    <property type="match status" value="1"/>
</dbReference>
<evidence type="ECO:0000313" key="3">
    <source>
        <dbReference type="Proteomes" id="UP000198757"/>
    </source>
</evidence>
<evidence type="ECO:0000256" key="1">
    <source>
        <dbReference type="SAM" id="SignalP"/>
    </source>
</evidence>
<dbReference type="STRING" id="1285928.SAMN04487894_105287"/>
<gene>
    <name evidence="2" type="ORF">SAMN04487894_105287</name>
</gene>
<dbReference type="EMBL" id="FMZO01000005">
    <property type="protein sequence ID" value="SDD04133.1"/>
    <property type="molecule type" value="Genomic_DNA"/>
</dbReference>
<dbReference type="InterPro" id="IPR036278">
    <property type="entry name" value="Sialidase_sf"/>
</dbReference>
<dbReference type="SUPFAM" id="SSF110296">
    <property type="entry name" value="Oligoxyloglucan reducing end-specific cellobiohydrolase"/>
    <property type="match status" value="1"/>
</dbReference>
<name>A0A1G6RIB6_NIADE</name>
<evidence type="ECO:0008006" key="4">
    <source>
        <dbReference type="Google" id="ProtNLM"/>
    </source>
</evidence>
<dbReference type="OrthoDB" id="9757809at2"/>
<dbReference type="Gene3D" id="2.130.10.10">
    <property type="entry name" value="YVTN repeat-like/Quinoprotein amine dehydrogenase"/>
    <property type="match status" value="4"/>
</dbReference>
<dbReference type="InterPro" id="IPR015943">
    <property type="entry name" value="WD40/YVTN_repeat-like_dom_sf"/>
</dbReference>
<organism evidence="2 3">
    <name type="scientific">Niabella drilacis (strain DSM 25811 / CCM 8410 / CCUG 62505 / LMG 26954 / E90)</name>
    <dbReference type="NCBI Taxonomy" id="1285928"/>
    <lineage>
        <taxon>Bacteria</taxon>
        <taxon>Pseudomonadati</taxon>
        <taxon>Bacteroidota</taxon>
        <taxon>Chitinophagia</taxon>
        <taxon>Chitinophagales</taxon>
        <taxon>Chitinophagaceae</taxon>
        <taxon>Niabella</taxon>
    </lineage>
</organism>
<evidence type="ECO:0000313" key="2">
    <source>
        <dbReference type="EMBL" id="SDD04133.1"/>
    </source>
</evidence>
<dbReference type="InterPro" id="IPR050310">
    <property type="entry name" value="VPS10-sortilin"/>
</dbReference>
<accession>A0A1G6RIB6</accession>
<dbReference type="RefSeq" id="WP_143019748.1">
    <property type="nucleotide sequence ID" value="NZ_FMZO01000005.1"/>
</dbReference>
<sequence>MKPFRLPLCLFSSLLFVFSFISCKRFSVPIDPGPGDSGSIATLMAPKVKPLPVVTQEEWESGSRTPGDHTQHMLGLAYSESDPDRIYMGQDVSNVWVSRDFGQNWNTLKCLGLGTSFIYSIEVDPLDKNRVLAAAGCRQFDAVNKAYQGIYLSKDGGITWQQKTPRQQLSEVRSSTKLIAYAPSTKDPGKGYATRWYAAFCEGEAGAADDGFLTSADGGDTWTELRKLPAATFGTDIRGLKVHKTKPEEVFLYGSNGLFRFENATDPNGAVIRLSGRPGSGLPEGDVRGSIYQSDDGQVLMVAVAQKGIYKSTDAGDTWTLFYEWNEIAYCYVNEKHTNMIFAVPREKNGAQIRVSNDGGLTWTSPAKDDVHYRAGYDNSDWNRKLNGQFTYMLPDPRDPRRVFIHTKSKNFRSTDGGLTWDISDNGFNGASHSDIWNEQMFDPTNPDRFCYFMVDRSYAYTDTRGKWFYESTIQPGPLGLNGRTCMAGALHPTEPVILASVGKSPVGQLLRSPDNGKTWTVVSEGNKQRWCIAFNLQHPDTCYQWRERSVDAGKTWMQMPNMPANAILCGVARSDGRVLYAIDLKNTAKKVWRSINSGDSWEQVIESPWNLTLPGDDVTCVFRINPKNPDIIYTSSASGHITEWNVGTLPARSKDMIITGGTDVNFSANRFAIDPRHPNVMYAINDRVNTGNKFFRTINGGHSWQNISNYVTQGSLSGLAVSPVTGEVFISGENGSSVMLPPYATRNTAYDAVPYISNLLTEPYN</sequence>
<feature type="signal peptide" evidence="1">
    <location>
        <begin position="1"/>
        <end position="21"/>
    </location>
</feature>
<dbReference type="PANTHER" id="PTHR12106:SF27">
    <property type="entry name" value="SORTILIN-RELATED RECEPTOR"/>
    <property type="match status" value="1"/>
</dbReference>
<feature type="chain" id="PRO_5011735241" description="Sortilin N-terminal domain-containing protein" evidence="1">
    <location>
        <begin position="22"/>
        <end position="766"/>
    </location>
</feature>
<protein>
    <recommendedName>
        <fullName evidence="4">Sortilin N-terminal domain-containing protein</fullName>
    </recommendedName>
</protein>
<dbReference type="CDD" id="cd15482">
    <property type="entry name" value="Sialidase_non-viral"/>
    <property type="match status" value="2"/>
</dbReference>
<dbReference type="Proteomes" id="UP000198757">
    <property type="component" value="Unassembled WGS sequence"/>
</dbReference>
<keyword evidence="3" id="KW-1185">Reference proteome</keyword>
<reference evidence="3" key="1">
    <citation type="submission" date="2016-10" db="EMBL/GenBank/DDBJ databases">
        <authorList>
            <person name="Varghese N."/>
            <person name="Submissions S."/>
        </authorList>
    </citation>
    <scope>NUCLEOTIDE SEQUENCE [LARGE SCALE GENOMIC DNA]</scope>
    <source>
        <strain evidence="3">DSM 25811 / CCM 8410 / LMG 26954 / E90</strain>
    </source>
</reference>
<dbReference type="SUPFAM" id="SSF50939">
    <property type="entry name" value="Sialidases"/>
    <property type="match status" value="2"/>
</dbReference>
<proteinExistence type="predicted"/>